<dbReference type="AlphaFoldDB" id="R0IVQ4"/>
<name>R0IVQ4_EXST2</name>
<sequence>MKLPILVLAVLVALAAANDKDKKFVVRNCHDCKKYYEKCHFNCYYGGSTCDGTCRTDTCRQSSLCKEHCGYGLC</sequence>
<evidence type="ECO:0000256" key="1">
    <source>
        <dbReference type="SAM" id="SignalP"/>
    </source>
</evidence>
<proteinExistence type="predicted"/>
<keyword evidence="3" id="KW-1185">Reference proteome</keyword>
<protein>
    <submittedName>
        <fullName evidence="2">Uncharacterized protein</fullName>
    </submittedName>
</protein>
<dbReference type="HOGENOM" id="CLU_2721855_0_0_1"/>
<dbReference type="GeneID" id="19403132"/>
<gene>
    <name evidence="2" type="ORF">SETTUDRAFT_27472</name>
</gene>
<evidence type="ECO:0000313" key="3">
    <source>
        <dbReference type="Proteomes" id="UP000016935"/>
    </source>
</evidence>
<keyword evidence="1" id="KW-0732">Signal</keyword>
<feature type="chain" id="PRO_5004342539" evidence="1">
    <location>
        <begin position="18"/>
        <end position="74"/>
    </location>
</feature>
<evidence type="ECO:0000313" key="2">
    <source>
        <dbReference type="EMBL" id="EOA88666.1"/>
    </source>
</evidence>
<organism evidence="2 3">
    <name type="scientific">Exserohilum turcicum (strain 28A)</name>
    <name type="common">Northern leaf blight fungus</name>
    <name type="synonym">Setosphaeria turcica</name>
    <dbReference type="NCBI Taxonomy" id="671987"/>
    <lineage>
        <taxon>Eukaryota</taxon>
        <taxon>Fungi</taxon>
        <taxon>Dikarya</taxon>
        <taxon>Ascomycota</taxon>
        <taxon>Pezizomycotina</taxon>
        <taxon>Dothideomycetes</taxon>
        <taxon>Pleosporomycetidae</taxon>
        <taxon>Pleosporales</taxon>
        <taxon>Pleosporineae</taxon>
        <taxon>Pleosporaceae</taxon>
        <taxon>Exserohilum</taxon>
    </lineage>
</organism>
<accession>R0IVQ4</accession>
<dbReference type="RefSeq" id="XP_008023730.1">
    <property type="nucleotide sequence ID" value="XM_008025539.1"/>
</dbReference>
<reference evidence="2 3" key="1">
    <citation type="journal article" date="2012" name="PLoS Pathog.">
        <title>Diverse lifestyles and strategies of plant pathogenesis encoded in the genomes of eighteen Dothideomycetes fungi.</title>
        <authorList>
            <person name="Ohm R.A."/>
            <person name="Feau N."/>
            <person name="Henrissat B."/>
            <person name="Schoch C.L."/>
            <person name="Horwitz B.A."/>
            <person name="Barry K.W."/>
            <person name="Condon B.J."/>
            <person name="Copeland A.C."/>
            <person name="Dhillon B."/>
            <person name="Glaser F."/>
            <person name="Hesse C.N."/>
            <person name="Kosti I."/>
            <person name="LaButti K."/>
            <person name="Lindquist E.A."/>
            <person name="Lucas S."/>
            <person name="Salamov A.A."/>
            <person name="Bradshaw R.E."/>
            <person name="Ciuffetti L."/>
            <person name="Hamelin R.C."/>
            <person name="Kema G.H.J."/>
            <person name="Lawrence C."/>
            <person name="Scott J.A."/>
            <person name="Spatafora J.W."/>
            <person name="Turgeon B.G."/>
            <person name="de Wit P.J.G.M."/>
            <person name="Zhong S."/>
            <person name="Goodwin S.B."/>
            <person name="Grigoriev I.V."/>
        </authorList>
    </citation>
    <scope>NUCLEOTIDE SEQUENCE [LARGE SCALE GENOMIC DNA]</scope>
    <source>
        <strain evidence="3">28A</strain>
    </source>
</reference>
<feature type="signal peptide" evidence="1">
    <location>
        <begin position="1"/>
        <end position="17"/>
    </location>
</feature>
<dbReference type="Proteomes" id="UP000016935">
    <property type="component" value="Unassembled WGS sequence"/>
</dbReference>
<reference evidence="2 3" key="2">
    <citation type="journal article" date="2013" name="PLoS Genet.">
        <title>Comparative genome structure, secondary metabolite, and effector coding capacity across Cochliobolus pathogens.</title>
        <authorList>
            <person name="Condon B.J."/>
            <person name="Leng Y."/>
            <person name="Wu D."/>
            <person name="Bushley K.E."/>
            <person name="Ohm R.A."/>
            <person name="Otillar R."/>
            <person name="Martin J."/>
            <person name="Schackwitz W."/>
            <person name="Grimwood J."/>
            <person name="MohdZainudin N."/>
            <person name="Xue C."/>
            <person name="Wang R."/>
            <person name="Manning V.A."/>
            <person name="Dhillon B."/>
            <person name="Tu Z.J."/>
            <person name="Steffenson B.J."/>
            <person name="Salamov A."/>
            <person name="Sun H."/>
            <person name="Lowry S."/>
            <person name="LaButti K."/>
            <person name="Han J."/>
            <person name="Copeland A."/>
            <person name="Lindquist E."/>
            <person name="Barry K."/>
            <person name="Schmutz J."/>
            <person name="Baker S.E."/>
            <person name="Ciuffetti L.M."/>
            <person name="Grigoriev I.V."/>
            <person name="Zhong S."/>
            <person name="Turgeon B.G."/>
        </authorList>
    </citation>
    <scope>NUCLEOTIDE SEQUENCE [LARGE SCALE GENOMIC DNA]</scope>
    <source>
        <strain evidence="3">28A</strain>
    </source>
</reference>
<dbReference type="EMBL" id="KB908537">
    <property type="protein sequence ID" value="EOA88666.1"/>
    <property type="molecule type" value="Genomic_DNA"/>
</dbReference>